<gene>
    <name evidence="1" type="ORF">KDK92_04485</name>
</gene>
<dbReference type="Proteomes" id="UP001056429">
    <property type="component" value="Unassembled WGS sequence"/>
</dbReference>
<evidence type="ECO:0000313" key="2">
    <source>
        <dbReference type="Proteomes" id="UP001056429"/>
    </source>
</evidence>
<protein>
    <submittedName>
        <fullName evidence="1">Uncharacterized protein</fullName>
    </submittedName>
</protein>
<reference evidence="1" key="1">
    <citation type="journal article" date="2021" name="mSystems">
        <title>Bacteria and Archaea Synergistically Convert Glycine Betaine to Biogenic Methane in the Formosa Cold Seep of the South China Sea.</title>
        <authorList>
            <person name="Li L."/>
            <person name="Zhang W."/>
            <person name="Zhang S."/>
            <person name="Song L."/>
            <person name="Sun Q."/>
            <person name="Zhang H."/>
            <person name="Xiang H."/>
            <person name="Dong X."/>
        </authorList>
    </citation>
    <scope>NUCLEOTIDE SEQUENCE</scope>
    <source>
        <strain evidence="1">ZWT</strain>
    </source>
</reference>
<comment type="caution">
    <text evidence="1">The sequence shown here is derived from an EMBL/GenBank/DDBJ whole genome shotgun (WGS) entry which is preliminary data.</text>
</comment>
<reference evidence="1" key="2">
    <citation type="submission" date="2021-04" db="EMBL/GenBank/DDBJ databases">
        <authorList>
            <person name="Dong X."/>
        </authorList>
    </citation>
    <scope>NUCLEOTIDE SEQUENCE</scope>
    <source>
        <strain evidence="1">ZWT</strain>
    </source>
</reference>
<name>A0A9J6NY61_9CLOT</name>
<keyword evidence="2" id="KW-1185">Reference proteome</keyword>
<dbReference type="AlphaFoldDB" id="A0A9J6NY61"/>
<organism evidence="1 2">
    <name type="scientific">Oceanirhabdus seepicola</name>
    <dbReference type="NCBI Taxonomy" id="2828781"/>
    <lineage>
        <taxon>Bacteria</taxon>
        <taxon>Bacillati</taxon>
        <taxon>Bacillota</taxon>
        <taxon>Clostridia</taxon>
        <taxon>Eubacteriales</taxon>
        <taxon>Clostridiaceae</taxon>
        <taxon>Oceanirhabdus</taxon>
    </lineage>
</organism>
<accession>A0A9J6NY61</accession>
<sequence length="144" mass="17774">MVSEKLLNEFQAGENTFLFSIKTRLVWRHEQFIVLLKTMLKYCEEKCKEKESNKVEESDNVDEDDKLYESPKIMSKGFWYISWFIKEWTNHPNFRRINPKPEQYYNVAYELIHAISIWYFLEECPYMDCKDFYKELKVLEKYKY</sequence>
<dbReference type="RefSeq" id="WP_250857854.1">
    <property type="nucleotide sequence ID" value="NZ_JAGSOJ010000001.1"/>
</dbReference>
<proteinExistence type="predicted"/>
<dbReference type="EMBL" id="JAGSOJ010000001">
    <property type="protein sequence ID" value="MCM1988988.1"/>
    <property type="molecule type" value="Genomic_DNA"/>
</dbReference>
<evidence type="ECO:0000313" key="1">
    <source>
        <dbReference type="EMBL" id="MCM1988988.1"/>
    </source>
</evidence>